<dbReference type="OrthoDB" id="8101315at2"/>
<dbReference type="RefSeq" id="WP_110803718.1">
    <property type="nucleotide sequence ID" value="NZ_QJTK01000001.1"/>
</dbReference>
<gene>
    <name evidence="3" type="ORF">C8J30_10132</name>
</gene>
<keyword evidence="2" id="KW-0812">Transmembrane</keyword>
<reference evidence="3 4" key="1">
    <citation type="submission" date="2018-06" db="EMBL/GenBank/DDBJ databases">
        <title>Genomic Encyclopedia of Type Strains, Phase III (KMG-III): the genomes of soil and plant-associated and newly described type strains.</title>
        <authorList>
            <person name="Whitman W."/>
        </authorList>
    </citation>
    <scope>NUCLEOTIDE SEQUENCE [LARGE SCALE GENOMIC DNA]</scope>
    <source>
        <strain evidence="3 4">JA737</strain>
    </source>
</reference>
<comment type="caution">
    <text evidence="3">The sequence shown here is derived from an EMBL/GenBank/DDBJ whole genome shotgun (WGS) entry which is preliminary data.</text>
</comment>
<keyword evidence="2" id="KW-1133">Transmembrane helix</keyword>
<evidence type="ECO:0000256" key="2">
    <source>
        <dbReference type="SAM" id="Phobius"/>
    </source>
</evidence>
<evidence type="ECO:0000256" key="1">
    <source>
        <dbReference type="SAM" id="MobiDB-lite"/>
    </source>
</evidence>
<keyword evidence="4" id="KW-1185">Reference proteome</keyword>
<feature type="region of interest" description="Disordered" evidence="1">
    <location>
        <begin position="102"/>
        <end position="123"/>
    </location>
</feature>
<organism evidence="3 4">
    <name type="scientific">Rhodobacter viridis</name>
    <dbReference type="NCBI Taxonomy" id="1054202"/>
    <lineage>
        <taxon>Bacteria</taxon>
        <taxon>Pseudomonadati</taxon>
        <taxon>Pseudomonadota</taxon>
        <taxon>Alphaproteobacteria</taxon>
        <taxon>Rhodobacterales</taxon>
        <taxon>Rhodobacter group</taxon>
        <taxon>Rhodobacter</taxon>
    </lineage>
</organism>
<name>A0A318U249_9RHOB</name>
<evidence type="ECO:0000313" key="4">
    <source>
        <dbReference type="Proteomes" id="UP000247727"/>
    </source>
</evidence>
<accession>A0A318U249</accession>
<protein>
    <recommendedName>
        <fullName evidence="5">Transmembrane protein</fullName>
    </recommendedName>
</protein>
<feature type="transmembrane region" description="Helical" evidence="2">
    <location>
        <begin position="76"/>
        <end position="97"/>
    </location>
</feature>
<dbReference type="EMBL" id="QJTK01000001">
    <property type="protein sequence ID" value="PYF12652.1"/>
    <property type="molecule type" value="Genomic_DNA"/>
</dbReference>
<dbReference type="Proteomes" id="UP000247727">
    <property type="component" value="Unassembled WGS sequence"/>
</dbReference>
<evidence type="ECO:0008006" key="5">
    <source>
        <dbReference type="Google" id="ProtNLM"/>
    </source>
</evidence>
<sequence>MSLATLSRGLTALGLGLASLAALWWGLAYGPVIETGLMSGAAATRCLAAASYACQFALSICGTEHPFGIQVYRPTLFLGAVSLVTAGLALSGLRLAFAPQAVSRGQMPPSQAFEGLPPPRKKT</sequence>
<keyword evidence="2" id="KW-0472">Membrane</keyword>
<proteinExistence type="predicted"/>
<evidence type="ECO:0000313" key="3">
    <source>
        <dbReference type="EMBL" id="PYF12652.1"/>
    </source>
</evidence>
<dbReference type="AlphaFoldDB" id="A0A318U249"/>